<accession>A0AA36B5M7</accession>
<proteinExistence type="predicted"/>
<gene>
    <name evidence="1" type="ORF">OCTVUL_1B022325</name>
</gene>
<protein>
    <submittedName>
        <fullName evidence="1">Uncharacterized protein</fullName>
    </submittedName>
</protein>
<dbReference type="EMBL" id="OX597822">
    <property type="protein sequence ID" value="CAI9728358.1"/>
    <property type="molecule type" value="Genomic_DNA"/>
</dbReference>
<keyword evidence="2" id="KW-1185">Reference proteome</keyword>
<name>A0AA36B5M7_OCTVU</name>
<reference evidence="1" key="1">
    <citation type="submission" date="2023-08" db="EMBL/GenBank/DDBJ databases">
        <authorList>
            <person name="Alioto T."/>
            <person name="Alioto T."/>
            <person name="Gomez Garrido J."/>
        </authorList>
    </citation>
    <scope>NUCLEOTIDE SEQUENCE</scope>
</reference>
<dbReference type="AlphaFoldDB" id="A0AA36B5M7"/>
<organism evidence="1 2">
    <name type="scientific">Octopus vulgaris</name>
    <name type="common">Common octopus</name>
    <dbReference type="NCBI Taxonomy" id="6645"/>
    <lineage>
        <taxon>Eukaryota</taxon>
        <taxon>Metazoa</taxon>
        <taxon>Spiralia</taxon>
        <taxon>Lophotrochozoa</taxon>
        <taxon>Mollusca</taxon>
        <taxon>Cephalopoda</taxon>
        <taxon>Coleoidea</taxon>
        <taxon>Octopodiformes</taxon>
        <taxon>Octopoda</taxon>
        <taxon>Incirrata</taxon>
        <taxon>Octopodidae</taxon>
        <taxon>Octopus</taxon>
    </lineage>
</organism>
<evidence type="ECO:0000313" key="1">
    <source>
        <dbReference type="EMBL" id="CAI9728358.1"/>
    </source>
</evidence>
<dbReference type="Proteomes" id="UP001162480">
    <property type="component" value="Chromosome 9"/>
</dbReference>
<sequence>MCMHVLLYKGHIVHTSKYCRFDVRHIPNFTSAFFFQLKSTFKLTVGIDFDALRKNMNRKLAIINLVFKSHCKS</sequence>
<evidence type="ECO:0000313" key="2">
    <source>
        <dbReference type="Proteomes" id="UP001162480"/>
    </source>
</evidence>